<evidence type="ECO:0000313" key="3">
    <source>
        <dbReference type="Proteomes" id="UP000051254"/>
    </source>
</evidence>
<dbReference type="InterPro" id="IPR001478">
    <property type="entry name" value="PDZ"/>
</dbReference>
<organism evidence="2 3">
    <name type="scientific">Stenotrophomonas koreensis</name>
    <dbReference type="NCBI Taxonomy" id="266128"/>
    <lineage>
        <taxon>Bacteria</taxon>
        <taxon>Pseudomonadati</taxon>
        <taxon>Pseudomonadota</taxon>
        <taxon>Gammaproteobacteria</taxon>
        <taxon>Lysobacterales</taxon>
        <taxon>Lysobacteraceae</taxon>
        <taxon>Stenotrophomonas</taxon>
    </lineage>
</organism>
<feature type="domain" description="PDZ" evidence="1">
    <location>
        <begin position="162"/>
        <end position="231"/>
    </location>
</feature>
<accession>A0A0R0BJR1</accession>
<dbReference type="Proteomes" id="UP000051254">
    <property type="component" value="Unassembled WGS sequence"/>
</dbReference>
<gene>
    <name evidence="2" type="ORF">ABB25_13610</name>
</gene>
<evidence type="ECO:0000313" key="2">
    <source>
        <dbReference type="EMBL" id="KRG54562.1"/>
    </source>
</evidence>
<dbReference type="STRING" id="266128.ABB25_13610"/>
<keyword evidence="3" id="KW-1185">Reference proteome</keyword>
<dbReference type="AlphaFoldDB" id="A0A0R0BJR1"/>
<dbReference type="SUPFAM" id="SSF50156">
    <property type="entry name" value="PDZ domain-like"/>
    <property type="match status" value="1"/>
</dbReference>
<dbReference type="PATRIC" id="fig|266128.3.peg.1852"/>
<proteinExistence type="predicted"/>
<dbReference type="InterPro" id="IPR036034">
    <property type="entry name" value="PDZ_sf"/>
</dbReference>
<reference evidence="2 3" key="1">
    <citation type="submission" date="2015-05" db="EMBL/GenBank/DDBJ databases">
        <title>Genome sequencing and analysis of members of genus Stenotrophomonas.</title>
        <authorList>
            <person name="Patil P.P."/>
            <person name="Midha S."/>
            <person name="Patil P.B."/>
        </authorList>
    </citation>
    <scope>NUCLEOTIDE SEQUENCE [LARGE SCALE GENOMIC DNA]</scope>
    <source>
        <strain evidence="2 3">DSM 17805</strain>
    </source>
</reference>
<dbReference type="SMART" id="SM00228">
    <property type="entry name" value="PDZ"/>
    <property type="match status" value="1"/>
</dbReference>
<dbReference type="EMBL" id="LDJH01000031">
    <property type="protein sequence ID" value="KRG54562.1"/>
    <property type="molecule type" value="Genomic_DNA"/>
</dbReference>
<sequence>MITRDLAHKEVDMSMRNLIGPLLARGIQLSLMLGLTLSPLSLARSAEEPVVDLSAKFADADPLTRFAHRAAWVHVSCLQRHPQQAAAWERAVQQLLEPDRRSQSLPGLDPETTVPLSVAHCEYEMALWSTLDRSDAHVLAELLEEVALQRLDDAWMDNPRRLVLGIVFMPFGVPQVDSLHPQGPAQQAGLKPLDQLLSIDGVRVASISGFHVQLARAIPGKALRVIWKRHSSAGTQQHEAMMVPVTWAQLSQAAD</sequence>
<evidence type="ECO:0000259" key="1">
    <source>
        <dbReference type="SMART" id="SM00228"/>
    </source>
</evidence>
<comment type="caution">
    <text evidence="2">The sequence shown here is derived from an EMBL/GenBank/DDBJ whole genome shotgun (WGS) entry which is preliminary data.</text>
</comment>
<dbReference type="Pfam" id="PF13180">
    <property type="entry name" value="PDZ_2"/>
    <property type="match status" value="1"/>
</dbReference>
<protein>
    <recommendedName>
        <fullName evidence="1">PDZ domain-containing protein</fullName>
    </recommendedName>
</protein>
<dbReference type="Gene3D" id="2.30.42.10">
    <property type="match status" value="1"/>
</dbReference>
<name>A0A0R0BJR1_9GAMM</name>